<evidence type="ECO:0000256" key="4">
    <source>
        <dbReference type="ARBA" id="ARBA00022525"/>
    </source>
</evidence>
<evidence type="ECO:0000256" key="3">
    <source>
        <dbReference type="ARBA" id="ARBA00022471"/>
    </source>
</evidence>
<dbReference type="PANTHER" id="PTHR31232:SF42">
    <property type="entry name" value="S-PROTEIN HOMOLOG"/>
    <property type="match status" value="1"/>
</dbReference>
<dbReference type="PANTHER" id="PTHR31232">
    <property type="match status" value="1"/>
</dbReference>
<evidence type="ECO:0000313" key="7">
    <source>
        <dbReference type="EMBL" id="GFP86601.1"/>
    </source>
</evidence>
<dbReference type="EMBL" id="BMAC01000128">
    <property type="protein sequence ID" value="GFP86601.1"/>
    <property type="molecule type" value="Genomic_DNA"/>
</dbReference>
<evidence type="ECO:0000256" key="2">
    <source>
        <dbReference type="ARBA" id="ARBA00005581"/>
    </source>
</evidence>
<evidence type="ECO:0000313" key="8">
    <source>
        <dbReference type="Proteomes" id="UP000653305"/>
    </source>
</evidence>
<keyword evidence="8" id="KW-1185">Reference proteome</keyword>
<accession>A0A830BWW8</accession>
<evidence type="ECO:0000256" key="1">
    <source>
        <dbReference type="ARBA" id="ARBA00004613"/>
    </source>
</evidence>
<dbReference type="InterPro" id="IPR010264">
    <property type="entry name" value="Self-incomp_S1"/>
</dbReference>
<evidence type="ECO:0000256" key="6">
    <source>
        <dbReference type="RuleBase" id="RU367044"/>
    </source>
</evidence>
<keyword evidence="4 6" id="KW-0964">Secreted</keyword>
<keyword evidence="5" id="KW-0732">Signal</keyword>
<protein>
    <recommendedName>
        <fullName evidence="6">S-protein homolog</fullName>
    </recommendedName>
</protein>
<keyword evidence="3 6" id="KW-0713">Self-incompatibility</keyword>
<dbReference type="OrthoDB" id="1081146at2759"/>
<dbReference type="AlphaFoldDB" id="A0A830BWW8"/>
<sequence length="133" mass="15315">MLIPSEGFDFFKKVRVLVQNSVPKNHNITIHCWSSEDDLGTHKLAPNAIFSWHFRVNWKLSTKFLCDFTTVYGSGNYAVYDSIQAESCHRYCFWKIKEEGPCLIVPNEKEYAYCQDWKHPATNALAPNALAPN</sequence>
<dbReference type="GO" id="GO:0005576">
    <property type="term" value="C:extracellular region"/>
    <property type="evidence" value="ECO:0007669"/>
    <property type="project" value="UniProtKB-SubCell"/>
</dbReference>
<gene>
    <name evidence="7" type="ORF">PHJA_000803900</name>
</gene>
<comment type="caution">
    <text evidence="7">The sequence shown here is derived from an EMBL/GenBank/DDBJ whole genome shotgun (WGS) entry which is preliminary data.</text>
</comment>
<dbReference type="GO" id="GO:0060320">
    <property type="term" value="P:rejection of self pollen"/>
    <property type="evidence" value="ECO:0007669"/>
    <property type="project" value="UniProtKB-KW"/>
</dbReference>
<name>A0A830BWW8_9LAMI</name>
<dbReference type="Pfam" id="PF05938">
    <property type="entry name" value="Self-incomp_S1"/>
    <property type="match status" value="1"/>
</dbReference>
<evidence type="ECO:0000256" key="5">
    <source>
        <dbReference type="ARBA" id="ARBA00022729"/>
    </source>
</evidence>
<reference evidence="7" key="1">
    <citation type="submission" date="2020-07" db="EMBL/GenBank/DDBJ databases">
        <title>Ethylene signaling mediates host invasion by parasitic plants.</title>
        <authorList>
            <person name="Yoshida S."/>
        </authorList>
    </citation>
    <scope>NUCLEOTIDE SEQUENCE</scope>
    <source>
        <strain evidence="7">Okayama</strain>
    </source>
</reference>
<dbReference type="Proteomes" id="UP000653305">
    <property type="component" value="Unassembled WGS sequence"/>
</dbReference>
<proteinExistence type="inferred from homology"/>
<comment type="similarity">
    <text evidence="2 6">Belongs to the plant self-incompatibility (S1) protein family.</text>
</comment>
<organism evidence="7 8">
    <name type="scientific">Phtheirospermum japonicum</name>
    <dbReference type="NCBI Taxonomy" id="374723"/>
    <lineage>
        <taxon>Eukaryota</taxon>
        <taxon>Viridiplantae</taxon>
        <taxon>Streptophyta</taxon>
        <taxon>Embryophyta</taxon>
        <taxon>Tracheophyta</taxon>
        <taxon>Spermatophyta</taxon>
        <taxon>Magnoliopsida</taxon>
        <taxon>eudicotyledons</taxon>
        <taxon>Gunneridae</taxon>
        <taxon>Pentapetalae</taxon>
        <taxon>asterids</taxon>
        <taxon>lamiids</taxon>
        <taxon>Lamiales</taxon>
        <taxon>Orobanchaceae</taxon>
        <taxon>Orobanchaceae incertae sedis</taxon>
        <taxon>Phtheirospermum</taxon>
    </lineage>
</organism>
<comment type="subcellular location">
    <subcellularLocation>
        <location evidence="1 6">Secreted</location>
    </subcellularLocation>
</comment>